<keyword evidence="1 2" id="KW-0732">Signal</keyword>
<proteinExistence type="predicted"/>
<dbReference type="Proteomes" id="UP000628448">
    <property type="component" value="Unassembled WGS sequence"/>
</dbReference>
<dbReference type="RefSeq" id="WP_196992228.1">
    <property type="nucleotide sequence ID" value="NZ_JADWYR010000002.1"/>
</dbReference>
<dbReference type="InterPro" id="IPR013517">
    <property type="entry name" value="FG-GAP"/>
</dbReference>
<reference evidence="4" key="1">
    <citation type="submission" date="2020-11" db="EMBL/GenBank/DDBJ databases">
        <title>Bacterial whole genome sequence for Panacibacter sp. DH6.</title>
        <authorList>
            <person name="Le V."/>
            <person name="Ko S."/>
            <person name="Ahn C.-Y."/>
            <person name="Oh H.-M."/>
        </authorList>
    </citation>
    <scope>NUCLEOTIDE SEQUENCE</scope>
    <source>
        <strain evidence="4">DH6</strain>
    </source>
</reference>
<evidence type="ECO:0000313" key="5">
    <source>
        <dbReference type="Proteomes" id="UP000628448"/>
    </source>
</evidence>
<feature type="signal peptide" evidence="2">
    <location>
        <begin position="1"/>
        <end position="23"/>
    </location>
</feature>
<dbReference type="Pfam" id="PF07593">
    <property type="entry name" value="UnbV_ASPIC"/>
    <property type="match status" value="1"/>
</dbReference>
<dbReference type="EMBL" id="JADWYR010000002">
    <property type="protein sequence ID" value="MBG9378181.1"/>
    <property type="molecule type" value="Genomic_DNA"/>
</dbReference>
<evidence type="ECO:0000256" key="2">
    <source>
        <dbReference type="SAM" id="SignalP"/>
    </source>
</evidence>
<sequence length="1112" mass="123531">MNFSSRSLFMFSFLLFCACHEQAEEESAPQKTSTGKELFVLVDQSESNITFQNTLTEGLNTNILMYEYFYNGGGIATADFNNDGLIDLYFTSNMSDNKLYINRGNFKFEDVTTVSGAGGRAGPWKTGANAVDVNADGLPDIYLCYSGAMPEAKRANQLFINKGAGKNGVPLFEEKAAAFGLASTGFSNQSYFFDYDKDGDLDMLLLNHNPKNLPILNVEATAKLFKQDSPDKGLRLLKQSNGVFEDVTVKAGINGSELSYGLGIGLSDFNEDGYPDFYVSNDYAVPDFLYINNGNGTFTNTIESAIGHTSQFSMGNDVADVNNDGLPDIFTLDMLPEDNHRQKLLLAPDNYPKFNMNVRSGFYYQYMRNMLQINNGNNTFSETGQLEGVSNTDWSWAPLFADYDNDGWKDLYITNGYYRDYTNLDFINYMNSYVEARGRLQREDVMEIIKKMPSSNVVNYMFRNKQGSGFTNAATEWGMNQHSNSNGAAYADLDNDGDLDIVVNNINLPAFLYKNESEKLSKNNFINISLTGSAGNLQGIGAIVTVYSKGHIQKVEQYPARGYLSNVSPVLHFGLGSTSLIDSLIITWPGGKMQRLTDVKVNQLIKLNEKEALLNRLKPAKVQTWFSETMPGIQFSDKTDTSINDFNRQALLISQLSYNSPCMVKSDLNKDGLEDLILGGNGIQPAQLYMQSANGSFRQKIIADFEKDKQYVDAAIAILDADKDGNADIYIASGGYHSIGDSFYLLHDRLYIADGKGNYKRSNLLPAIAGSKSSVAVDDINGDGAPDIFVGGRVVPGRYPETPVSYILINDGKGRFTDQTKKVCPALATAGMVTTALWADMDRDQENELIVAGEWMPITVYKKQDGKLIDQSKKFFSKQYKGWWNTIEVVDLNQDGRPDIVAGNIGLNMQFHASDTEPLDLYYKDFDNNGSVDPVFCFYIQGKRYPYITRDELVSQLPVLRKRFADFKSYADVTLDQLFEEKDLKGAGHLTANFTATTCFMSTAGGALQETALPIQAQYAPVYTIDTLDFNKDGNKDLLLCGNNSYLKIRLGKADANYGVLLAGDGKGNFTYINQRESGFHIRGDVRSCIQVNNKLYFGICGQKLTAYYLSK</sequence>
<dbReference type="InterPro" id="IPR011519">
    <property type="entry name" value="UnbV_ASPIC"/>
</dbReference>
<dbReference type="PANTHER" id="PTHR16026:SF0">
    <property type="entry name" value="CARTILAGE ACIDIC PROTEIN 1"/>
    <property type="match status" value="1"/>
</dbReference>
<evidence type="ECO:0000256" key="1">
    <source>
        <dbReference type="ARBA" id="ARBA00022729"/>
    </source>
</evidence>
<dbReference type="PANTHER" id="PTHR16026">
    <property type="entry name" value="CARTILAGE ACIDIC PROTEIN 1"/>
    <property type="match status" value="1"/>
</dbReference>
<dbReference type="Pfam" id="PF13517">
    <property type="entry name" value="FG-GAP_3"/>
    <property type="match status" value="5"/>
</dbReference>
<evidence type="ECO:0000259" key="3">
    <source>
        <dbReference type="Pfam" id="PF07593"/>
    </source>
</evidence>
<keyword evidence="5" id="KW-1185">Reference proteome</keyword>
<accession>A0A931GZE4</accession>
<evidence type="ECO:0000313" key="4">
    <source>
        <dbReference type="EMBL" id="MBG9378181.1"/>
    </source>
</evidence>
<dbReference type="AlphaFoldDB" id="A0A931GZE4"/>
<dbReference type="InterPro" id="IPR028994">
    <property type="entry name" value="Integrin_alpha_N"/>
</dbReference>
<dbReference type="InterPro" id="IPR027039">
    <property type="entry name" value="Crtac1"/>
</dbReference>
<organism evidence="4 5">
    <name type="scientific">Panacibacter microcysteis</name>
    <dbReference type="NCBI Taxonomy" id="2793269"/>
    <lineage>
        <taxon>Bacteria</taxon>
        <taxon>Pseudomonadati</taxon>
        <taxon>Bacteroidota</taxon>
        <taxon>Chitinophagia</taxon>
        <taxon>Chitinophagales</taxon>
        <taxon>Chitinophagaceae</taxon>
        <taxon>Panacibacter</taxon>
    </lineage>
</organism>
<feature type="domain" description="ASPIC/UnbV" evidence="3">
    <location>
        <begin position="539"/>
        <end position="605"/>
    </location>
</feature>
<gene>
    <name evidence="4" type="ORF">I5907_18225</name>
</gene>
<dbReference type="Gene3D" id="2.130.10.130">
    <property type="entry name" value="Integrin alpha, N-terminal"/>
    <property type="match status" value="4"/>
</dbReference>
<feature type="chain" id="PRO_5037634219" evidence="2">
    <location>
        <begin position="24"/>
        <end position="1112"/>
    </location>
</feature>
<dbReference type="PROSITE" id="PS51257">
    <property type="entry name" value="PROKAR_LIPOPROTEIN"/>
    <property type="match status" value="1"/>
</dbReference>
<protein>
    <submittedName>
        <fullName evidence="4">VCBS repeat-containing protein</fullName>
    </submittedName>
</protein>
<name>A0A931GZE4_9BACT</name>
<comment type="caution">
    <text evidence="4">The sequence shown here is derived from an EMBL/GenBank/DDBJ whole genome shotgun (WGS) entry which is preliminary data.</text>
</comment>
<dbReference type="SUPFAM" id="SSF69318">
    <property type="entry name" value="Integrin alpha N-terminal domain"/>
    <property type="match status" value="2"/>
</dbReference>